<evidence type="ECO:0000313" key="1">
    <source>
        <dbReference type="EMBL" id="QHT96745.1"/>
    </source>
</evidence>
<reference evidence="1" key="1">
    <citation type="journal article" date="2020" name="Nature">
        <title>Giant virus diversity and host interactions through global metagenomics.</title>
        <authorList>
            <person name="Schulz F."/>
            <person name="Roux S."/>
            <person name="Paez-Espino D."/>
            <person name="Jungbluth S."/>
            <person name="Walsh D.A."/>
            <person name="Denef V.J."/>
            <person name="McMahon K.D."/>
            <person name="Konstantinidis K.T."/>
            <person name="Eloe-Fadrosh E.A."/>
            <person name="Kyrpides N.C."/>
            <person name="Woyke T."/>
        </authorList>
    </citation>
    <scope>NUCLEOTIDE SEQUENCE</scope>
    <source>
        <strain evidence="1">GVMAG-M-3300024336-7</strain>
    </source>
</reference>
<dbReference type="EMBL" id="MN740267">
    <property type="protein sequence ID" value="QHT96745.1"/>
    <property type="molecule type" value="Genomic_DNA"/>
</dbReference>
<dbReference type="AlphaFoldDB" id="A0A6C0IWC3"/>
<protein>
    <submittedName>
        <fullName evidence="1">Uncharacterized protein</fullName>
    </submittedName>
</protein>
<proteinExistence type="predicted"/>
<organism evidence="1">
    <name type="scientific">viral metagenome</name>
    <dbReference type="NCBI Taxonomy" id="1070528"/>
    <lineage>
        <taxon>unclassified sequences</taxon>
        <taxon>metagenomes</taxon>
        <taxon>organismal metagenomes</taxon>
    </lineage>
</organism>
<accession>A0A6C0IWC3</accession>
<name>A0A6C0IWC3_9ZZZZ</name>
<sequence>MSTKSAKKHVIPIKTKRPPSVKITSINPIKPFIPDPERELFREKCLRNITTTKKKHKQLY</sequence>